<dbReference type="AlphaFoldDB" id="A0A078ALY8"/>
<dbReference type="Proteomes" id="UP000039865">
    <property type="component" value="Unassembled WGS sequence"/>
</dbReference>
<reference evidence="11 12" key="1">
    <citation type="submission" date="2014-06" db="EMBL/GenBank/DDBJ databases">
        <authorList>
            <person name="Swart Estienne"/>
        </authorList>
    </citation>
    <scope>NUCLEOTIDE SEQUENCE [LARGE SCALE GENOMIC DNA]</scope>
    <source>
        <strain evidence="11 12">130c</strain>
    </source>
</reference>
<evidence type="ECO:0000256" key="1">
    <source>
        <dbReference type="ARBA" id="ARBA00004225"/>
    </source>
</evidence>
<proteinExistence type="inferred from homology"/>
<evidence type="ECO:0000313" key="12">
    <source>
        <dbReference type="Proteomes" id="UP000039865"/>
    </source>
</evidence>
<evidence type="ECO:0000256" key="9">
    <source>
        <dbReference type="PROSITE-ProRule" id="PRU00282"/>
    </source>
</evidence>
<dbReference type="InterPro" id="IPR023395">
    <property type="entry name" value="MCP_dom_sf"/>
</dbReference>
<protein>
    <recommendedName>
        <fullName evidence="13">Mitochondrial carrier protein</fullName>
    </recommendedName>
</protein>
<evidence type="ECO:0000313" key="11">
    <source>
        <dbReference type="EMBL" id="CDW82871.1"/>
    </source>
</evidence>
<evidence type="ECO:0000256" key="3">
    <source>
        <dbReference type="ARBA" id="ARBA00022448"/>
    </source>
</evidence>
<feature type="repeat" description="Solcar" evidence="9">
    <location>
        <begin position="46"/>
        <end position="127"/>
    </location>
</feature>
<dbReference type="PANTHER" id="PTHR45624">
    <property type="entry name" value="MITOCHONDRIAL BASIC AMINO ACIDS TRANSPORTER-RELATED"/>
    <property type="match status" value="1"/>
</dbReference>
<keyword evidence="4 9" id="KW-0812">Transmembrane</keyword>
<evidence type="ECO:0000256" key="7">
    <source>
        <dbReference type="ARBA" id="ARBA00023128"/>
    </source>
</evidence>
<dbReference type="Pfam" id="PF00153">
    <property type="entry name" value="Mito_carr"/>
    <property type="match status" value="2"/>
</dbReference>
<gene>
    <name evidence="11" type="primary">Contig9761.g10438</name>
    <name evidence="11" type="ORF">STYLEM_11907</name>
</gene>
<organism evidence="11 12">
    <name type="scientific">Stylonychia lemnae</name>
    <name type="common">Ciliate</name>
    <dbReference type="NCBI Taxonomy" id="5949"/>
    <lineage>
        <taxon>Eukaryota</taxon>
        <taxon>Sar</taxon>
        <taxon>Alveolata</taxon>
        <taxon>Ciliophora</taxon>
        <taxon>Intramacronucleata</taxon>
        <taxon>Spirotrichea</taxon>
        <taxon>Stichotrichia</taxon>
        <taxon>Sporadotrichida</taxon>
        <taxon>Oxytrichidae</taxon>
        <taxon>Stylonychinae</taxon>
        <taxon>Stylonychia</taxon>
    </lineage>
</organism>
<feature type="repeat" description="Solcar" evidence="9">
    <location>
        <begin position="149"/>
        <end position="237"/>
    </location>
</feature>
<comment type="similarity">
    <text evidence="2 10">Belongs to the mitochondrial carrier (TC 2.A.29) family.</text>
</comment>
<dbReference type="InterPro" id="IPR050567">
    <property type="entry name" value="Mitochondrial_Carrier"/>
</dbReference>
<evidence type="ECO:0000256" key="6">
    <source>
        <dbReference type="ARBA" id="ARBA00022989"/>
    </source>
</evidence>
<dbReference type="SUPFAM" id="SSF103506">
    <property type="entry name" value="Mitochondrial carrier"/>
    <property type="match status" value="1"/>
</dbReference>
<evidence type="ECO:0000256" key="10">
    <source>
        <dbReference type="RuleBase" id="RU000488"/>
    </source>
</evidence>
<dbReference type="InParanoid" id="A0A078ALY8"/>
<dbReference type="GO" id="GO:0022857">
    <property type="term" value="F:transmembrane transporter activity"/>
    <property type="evidence" value="ECO:0007669"/>
    <property type="project" value="TreeGrafter"/>
</dbReference>
<keyword evidence="8 9" id="KW-0472">Membrane</keyword>
<dbReference type="EMBL" id="CCKQ01011322">
    <property type="protein sequence ID" value="CDW82871.1"/>
    <property type="molecule type" value="Genomic_DNA"/>
</dbReference>
<sequence>MLGIVLGHPLDTVKVKFFHLLIMKNRQECKWRRRQKYGIDNWCHWWNVISKYFKLQSLGLFIYVPMEVLKCNAQVNAQNFKGYREFIPDLLKKQGPFGFYKGYWATFWRDVPGWAIYFYSYEAQKQFFQKNYLEKIIQKEGKSASYRRDEFLIRLFCGGMAGVFSWLLCFPFDVVKTQIQVNILSEQPVEMRMSRIIKQIYTEKGIRHFYIGMGANLIRTFPVDAVILASFDYLNEWLDGYQ</sequence>
<dbReference type="OrthoDB" id="409586at2759"/>
<dbReference type="InterPro" id="IPR018108">
    <property type="entry name" value="MCP_transmembrane"/>
</dbReference>
<evidence type="ECO:0000256" key="4">
    <source>
        <dbReference type="ARBA" id="ARBA00022692"/>
    </source>
</evidence>
<keyword evidence="7" id="KW-0496">Mitochondrion</keyword>
<evidence type="ECO:0000256" key="8">
    <source>
        <dbReference type="ARBA" id="ARBA00023136"/>
    </source>
</evidence>
<dbReference type="GO" id="GO:0031966">
    <property type="term" value="C:mitochondrial membrane"/>
    <property type="evidence" value="ECO:0007669"/>
    <property type="project" value="UniProtKB-SubCell"/>
</dbReference>
<keyword evidence="6" id="KW-1133">Transmembrane helix</keyword>
<evidence type="ECO:0000256" key="5">
    <source>
        <dbReference type="ARBA" id="ARBA00022737"/>
    </source>
</evidence>
<comment type="subcellular location">
    <subcellularLocation>
        <location evidence="1">Mitochondrion membrane</location>
        <topology evidence="1">Multi-pass membrane protein</topology>
    </subcellularLocation>
</comment>
<keyword evidence="12" id="KW-1185">Reference proteome</keyword>
<evidence type="ECO:0000256" key="2">
    <source>
        <dbReference type="ARBA" id="ARBA00006375"/>
    </source>
</evidence>
<dbReference type="PROSITE" id="PS50920">
    <property type="entry name" value="SOLCAR"/>
    <property type="match status" value="2"/>
</dbReference>
<dbReference type="Gene3D" id="1.50.40.10">
    <property type="entry name" value="Mitochondrial carrier domain"/>
    <property type="match status" value="1"/>
</dbReference>
<keyword evidence="3 10" id="KW-0813">Transport</keyword>
<accession>A0A078ALY8</accession>
<evidence type="ECO:0008006" key="13">
    <source>
        <dbReference type="Google" id="ProtNLM"/>
    </source>
</evidence>
<name>A0A078ALY8_STYLE</name>
<keyword evidence="5" id="KW-0677">Repeat</keyword>